<keyword evidence="3" id="KW-1185">Reference proteome</keyword>
<evidence type="ECO:0000256" key="1">
    <source>
        <dbReference type="SAM" id="MobiDB-lite"/>
    </source>
</evidence>
<reference evidence="2" key="1">
    <citation type="journal article" date="2020" name="G3 (Bethesda)">
        <title>High-Quality Assemblies for Three Invasive Social Wasps from the &lt;i&gt;Vespula&lt;/i&gt; Genus.</title>
        <authorList>
            <person name="Harrop T.W.R."/>
            <person name="Guhlin J."/>
            <person name="McLaughlin G.M."/>
            <person name="Permina E."/>
            <person name="Stockwell P."/>
            <person name="Gilligan J."/>
            <person name="Le Lec M.F."/>
            <person name="Gruber M.A.M."/>
            <person name="Quinn O."/>
            <person name="Lovegrove M."/>
            <person name="Duncan E.J."/>
            <person name="Remnant E.J."/>
            <person name="Van Eeckhoven J."/>
            <person name="Graham B."/>
            <person name="Knapp R.A."/>
            <person name="Langford K.W."/>
            <person name="Kronenberg Z."/>
            <person name="Press M.O."/>
            <person name="Eacker S.M."/>
            <person name="Wilson-Rankin E.E."/>
            <person name="Purcell J."/>
            <person name="Lester P.J."/>
            <person name="Dearden P.K."/>
        </authorList>
    </citation>
    <scope>NUCLEOTIDE SEQUENCE</scope>
    <source>
        <strain evidence="2">Volc-1</strain>
    </source>
</reference>
<evidence type="ECO:0000313" key="3">
    <source>
        <dbReference type="Proteomes" id="UP000600918"/>
    </source>
</evidence>
<organism evidence="2 3">
    <name type="scientific">Vespula pensylvanica</name>
    <name type="common">Western yellow jacket</name>
    <name type="synonym">Wasp</name>
    <dbReference type="NCBI Taxonomy" id="30213"/>
    <lineage>
        <taxon>Eukaryota</taxon>
        <taxon>Metazoa</taxon>
        <taxon>Ecdysozoa</taxon>
        <taxon>Arthropoda</taxon>
        <taxon>Hexapoda</taxon>
        <taxon>Insecta</taxon>
        <taxon>Pterygota</taxon>
        <taxon>Neoptera</taxon>
        <taxon>Endopterygota</taxon>
        <taxon>Hymenoptera</taxon>
        <taxon>Apocrita</taxon>
        <taxon>Aculeata</taxon>
        <taxon>Vespoidea</taxon>
        <taxon>Vespidae</taxon>
        <taxon>Vespinae</taxon>
        <taxon>Vespula</taxon>
    </lineage>
</organism>
<dbReference type="AlphaFoldDB" id="A0A834UCS1"/>
<evidence type="ECO:0000313" key="2">
    <source>
        <dbReference type="EMBL" id="KAF7431373.1"/>
    </source>
</evidence>
<name>A0A834UCS1_VESPE</name>
<feature type="region of interest" description="Disordered" evidence="1">
    <location>
        <begin position="1"/>
        <end position="28"/>
    </location>
</feature>
<gene>
    <name evidence="2" type="ORF">H0235_004297</name>
</gene>
<sequence>MRDGRDEQTPGINGEEEMNNSPGELMRNYRRNNEARGWFNNRRSVAFALVSTQHKQRPVNRCEAQPSSRLTSCEPRLCCGCTALATEKDERGEI</sequence>
<comment type="caution">
    <text evidence="2">The sequence shown here is derived from an EMBL/GenBank/DDBJ whole genome shotgun (WGS) entry which is preliminary data.</text>
</comment>
<dbReference type="EMBL" id="JACSDY010000003">
    <property type="protein sequence ID" value="KAF7431373.1"/>
    <property type="molecule type" value="Genomic_DNA"/>
</dbReference>
<accession>A0A834UCS1</accession>
<protein>
    <submittedName>
        <fullName evidence="2">Uncharacterized protein</fullName>
    </submittedName>
</protein>
<dbReference type="Proteomes" id="UP000600918">
    <property type="component" value="Unassembled WGS sequence"/>
</dbReference>
<proteinExistence type="predicted"/>